<evidence type="ECO:0000313" key="4">
    <source>
        <dbReference type="Proteomes" id="UP000623461"/>
    </source>
</evidence>
<proteinExistence type="predicted"/>
<evidence type="ECO:0000256" key="1">
    <source>
        <dbReference type="SAM" id="MobiDB-lite"/>
    </source>
</evidence>
<dbReference type="EMBL" id="BMNZ01000006">
    <property type="protein sequence ID" value="GGN03222.1"/>
    <property type="molecule type" value="Genomic_DNA"/>
</dbReference>
<feature type="compositionally biased region" description="Low complexity" evidence="1">
    <location>
        <begin position="39"/>
        <end position="51"/>
    </location>
</feature>
<reference evidence="4" key="1">
    <citation type="journal article" date="2019" name="Int. J. Syst. Evol. Microbiol.">
        <title>The Global Catalogue of Microorganisms (GCM) 10K type strain sequencing project: providing services to taxonomists for standard genome sequencing and annotation.</title>
        <authorList>
            <consortium name="The Broad Institute Genomics Platform"/>
            <consortium name="The Broad Institute Genome Sequencing Center for Infectious Disease"/>
            <person name="Wu L."/>
            <person name="Ma J."/>
        </authorList>
    </citation>
    <scope>NUCLEOTIDE SEQUENCE [LARGE SCALE GENOMIC DNA]</scope>
    <source>
        <strain evidence="4">JCM 1365</strain>
    </source>
</reference>
<organism evidence="3 4">
    <name type="scientific">Terrabacter tumescens</name>
    <dbReference type="NCBI Taxonomy" id="60443"/>
    <lineage>
        <taxon>Bacteria</taxon>
        <taxon>Bacillati</taxon>
        <taxon>Actinomycetota</taxon>
        <taxon>Actinomycetes</taxon>
        <taxon>Micrococcales</taxon>
        <taxon>Intrasporangiaceae</taxon>
        <taxon>Terrabacter</taxon>
    </lineage>
</organism>
<dbReference type="Proteomes" id="UP000623461">
    <property type="component" value="Unassembled WGS sequence"/>
</dbReference>
<keyword evidence="4" id="KW-1185">Reference proteome</keyword>
<keyword evidence="2" id="KW-0732">Signal</keyword>
<feature type="signal peptide" evidence="2">
    <location>
        <begin position="1"/>
        <end position="36"/>
    </location>
</feature>
<protein>
    <submittedName>
        <fullName evidence="3">Uncharacterized protein</fullName>
    </submittedName>
</protein>
<feature type="region of interest" description="Disordered" evidence="1">
    <location>
        <begin position="37"/>
        <end position="86"/>
    </location>
</feature>
<comment type="caution">
    <text evidence="3">The sequence shown here is derived from an EMBL/GenBank/DDBJ whole genome shotgun (WGS) entry which is preliminary data.</text>
</comment>
<feature type="chain" id="PRO_5045119340" evidence="2">
    <location>
        <begin position="37"/>
        <end position="215"/>
    </location>
</feature>
<feature type="compositionally biased region" description="Polar residues" evidence="1">
    <location>
        <begin position="52"/>
        <end position="62"/>
    </location>
</feature>
<evidence type="ECO:0000313" key="3">
    <source>
        <dbReference type="EMBL" id="GGN03222.1"/>
    </source>
</evidence>
<feature type="compositionally biased region" description="Gly residues" evidence="1">
    <location>
        <begin position="67"/>
        <end position="86"/>
    </location>
</feature>
<gene>
    <name evidence="3" type="ORF">GCM10009721_33140</name>
</gene>
<name>A0ABQ2IAC8_9MICO</name>
<accession>A0ABQ2IAC8</accession>
<sequence length="215" mass="21544">MVSINGKSLNRKAAGIAAVGAAAAVIGLGVSQVARADDATTTTPTPSATSTQGDPNKGTTDSAPGMPGNGRGWGPGGRHGGPGMGMGMGMGKGADLSALATKLGVDQSKLEDALKAVRDELRAGRTPGKPPTTKPDPATMQDELATKLASKLGIDAAKVKAAFADLRAAHEADEQKAFDDRLAQAVKDGKLTQAEADAVKKAAKAGVIGMHDGPR</sequence>
<dbReference type="RefSeq" id="WP_030202733.1">
    <property type="nucleotide sequence ID" value="NZ_BMNZ01000006.1"/>
</dbReference>
<evidence type="ECO:0000256" key="2">
    <source>
        <dbReference type="SAM" id="SignalP"/>
    </source>
</evidence>